<evidence type="ECO:0000313" key="2">
    <source>
        <dbReference type="Proteomes" id="UP001476798"/>
    </source>
</evidence>
<organism evidence="1 2">
    <name type="scientific">Goodea atripinnis</name>
    <dbReference type="NCBI Taxonomy" id="208336"/>
    <lineage>
        <taxon>Eukaryota</taxon>
        <taxon>Metazoa</taxon>
        <taxon>Chordata</taxon>
        <taxon>Craniata</taxon>
        <taxon>Vertebrata</taxon>
        <taxon>Euteleostomi</taxon>
        <taxon>Actinopterygii</taxon>
        <taxon>Neopterygii</taxon>
        <taxon>Teleostei</taxon>
        <taxon>Neoteleostei</taxon>
        <taxon>Acanthomorphata</taxon>
        <taxon>Ovalentaria</taxon>
        <taxon>Atherinomorphae</taxon>
        <taxon>Cyprinodontiformes</taxon>
        <taxon>Goodeidae</taxon>
        <taxon>Goodea</taxon>
    </lineage>
</organism>
<reference evidence="1 2" key="1">
    <citation type="submission" date="2021-06" db="EMBL/GenBank/DDBJ databases">
        <authorList>
            <person name="Palmer J.M."/>
        </authorList>
    </citation>
    <scope>NUCLEOTIDE SEQUENCE [LARGE SCALE GENOMIC DNA]</scope>
    <source>
        <strain evidence="1 2">GA_2019</strain>
        <tissue evidence="1">Muscle</tissue>
    </source>
</reference>
<accession>A0ABV0N852</accession>
<dbReference type="Gene3D" id="3.30.70.1820">
    <property type="entry name" value="L1 transposable element, RRM domain"/>
    <property type="match status" value="1"/>
</dbReference>
<keyword evidence="2" id="KW-1185">Reference proteome</keyword>
<sequence>MLLQSIASSINGLKSGIDAVQAVVKKQGSRVTEAENLIAVLEDKDLGRELAKFVQTFLEETLNTEIGPGFETAHRTGLQGYRDGHVQVRIPRFEAREAVLPGTQEKEHVEWKGKRVSFFQDLSQDIIQKRKMFEE</sequence>
<evidence type="ECO:0000313" key="1">
    <source>
        <dbReference type="EMBL" id="MEQ2166768.1"/>
    </source>
</evidence>
<dbReference type="Proteomes" id="UP001476798">
    <property type="component" value="Unassembled WGS sequence"/>
</dbReference>
<gene>
    <name evidence="1" type="ORF">GOODEAATRI_031623</name>
</gene>
<dbReference type="EMBL" id="JAHRIO010025470">
    <property type="protein sequence ID" value="MEQ2166768.1"/>
    <property type="molecule type" value="Genomic_DNA"/>
</dbReference>
<comment type="caution">
    <text evidence="1">The sequence shown here is derived from an EMBL/GenBank/DDBJ whole genome shotgun (WGS) entry which is preliminary data.</text>
</comment>
<protein>
    <submittedName>
        <fullName evidence="1">Uncharacterized protein</fullName>
    </submittedName>
</protein>
<name>A0ABV0N852_9TELE</name>
<proteinExistence type="predicted"/>